<keyword evidence="1" id="KW-0472">Membrane</keyword>
<feature type="domain" description="G" evidence="2">
    <location>
        <begin position="41"/>
        <end position="163"/>
    </location>
</feature>
<dbReference type="PANTHER" id="PTHR14143">
    <property type="entry name" value="INTERFERON-INDUCIBLE GTPASE FAMILY MEMBER"/>
    <property type="match status" value="1"/>
</dbReference>
<dbReference type="Pfam" id="PF01926">
    <property type="entry name" value="MMR_HSR1"/>
    <property type="match status" value="1"/>
</dbReference>
<dbReference type="RefSeq" id="WP_055946776.1">
    <property type="nucleotide sequence ID" value="NZ_JAQDCV010000015.1"/>
</dbReference>
<dbReference type="Proteomes" id="UP000050833">
    <property type="component" value="Unassembled WGS sequence"/>
</dbReference>
<accession>A0AAW3JLX1</accession>
<dbReference type="SUPFAM" id="SSF52540">
    <property type="entry name" value="P-loop containing nucleoside triphosphate hydrolases"/>
    <property type="match status" value="1"/>
</dbReference>
<evidence type="ECO:0000259" key="2">
    <source>
        <dbReference type="Pfam" id="PF01926"/>
    </source>
</evidence>
<dbReference type="AlphaFoldDB" id="A0AAW3JLX1"/>
<comment type="caution">
    <text evidence="3">The sequence shown here is derived from an EMBL/GenBank/DDBJ whole genome shotgun (WGS) entry which is preliminary data.</text>
</comment>
<organism evidence="3 4">
    <name type="scientific">Butyribacter intestini</name>
    <dbReference type="NCBI Taxonomy" id="1703332"/>
    <lineage>
        <taxon>Bacteria</taxon>
        <taxon>Bacillati</taxon>
        <taxon>Bacillota</taxon>
        <taxon>Clostridia</taxon>
        <taxon>Lachnospirales</taxon>
        <taxon>Lachnospiraceae</taxon>
        <taxon>Butyribacter</taxon>
    </lineage>
</organism>
<dbReference type="GO" id="GO:0005525">
    <property type="term" value="F:GTP binding"/>
    <property type="evidence" value="ECO:0007669"/>
    <property type="project" value="InterPro"/>
</dbReference>
<dbReference type="EMBL" id="LLKB01000009">
    <property type="protein sequence ID" value="KQC83986.1"/>
    <property type="molecule type" value="Genomic_DNA"/>
</dbReference>
<evidence type="ECO:0000256" key="1">
    <source>
        <dbReference type="SAM" id="Phobius"/>
    </source>
</evidence>
<dbReference type="InterPro" id="IPR006073">
    <property type="entry name" value="GTP-bd"/>
</dbReference>
<evidence type="ECO:0000313" key="4">
    <source>
        <dbReference type="Proteomes" id="UP000050833"/>
    </source>
</evidence>
<feature type="transmembrane region" description="Helical" evidence="1">
    <location>
        <begin position="314"/>
        <end position="334"/>
    </location>
</feature>
<sequence length="335" mass="36878">MKKENIYETMENDVLNANLDEAEKSKLLKNIMRLKDKKVNIMITGATGCGKSSTINALFDMEVAKVGVGVDPETMDIEKYELNNLTLWDTPGLGDGKEADNRHAKNIIKKLAEVDENGDALIDLVLVILDGGTRDLGTSYELINSVIIPNLGEDKKNRILVAINQADVAMKGRYWDYEKNEPMDKLKEFLDNKVISVKNRIKEATGVDIEPIYYSAGFKEEGEEQSRPYNLSKLLYYIVKATPTEKRAVYVNNTNEDENMWRDNDDLLDYGEETRKSIMDSVVEGASRGVDVGGDIGGEIGGIFGKTGERIGRAVGSVVGGVIGAVGGFIGGFFS</sequence>
<protein>
    <submittedName>
        <fullName evidence="3">GTP-binding protein</fullName>
    </submittedName>
</protein>
<evidence type="ECO:0000313" key="3">
    <source>
        <dbReference type="EMBL" id="KQC83986.1"/>
    </source>
</evidence>
<dbReference type="Gene3D" id="3.40.50.300">
    <property type="entry name" value="P-loop containing nucleotide triphosphate hydrolases"/>
    <property type="match status" value="1"/>
</dbReference>
<gene>
    <name evidence="3" type="ORF">APZ18_15395</name>
</gene>
<reference evidence="3 4" key="1">
    <citation type="submission" date="2015-10" db="EMBL/GenBank/DDBJ databases">
        <title>Butyribacter intestini gen. nov., sp. nov., a butyric acid-producing bacterium of the family Lachnospiraceae isolated from the human faeces.</title>
        <authorList>
            <person name="Zou Y."/>
            <person name="Xue W."/>
            <person name="Luo G."/>
            <person name="Lv M."/>
        </authorList>
    </citation>
    <scope>NUCLEOTIDE SEQUENCE [LARGE SCALE GENOMIC DNA]</scope>
    <source>
        <strain evidence="3 4">TF01-11</strain>
    </source>
</reference>
<keyword evidence="4" id="KW-1185">Reference proteome</keyword>
<proteinExistence type="predicted"/>
<name>A0AAW3JLX1_9FIRM</name>
<keyword evidence="1" id="KW-0812">Transmembrane</keyword>
<dbReference type="InterPro" id="IPR027417">
    <property type="entry name" value="P-loop_NTPase"/>
</dbReference>
<keyword evidence="1" id="KW-1133">Transmembrane helix</keyword>
<dbReference type="PANTHER" id="PTHR14143:SF1">
    <property type="entry name" value="IRG-TYPE G DOMAIN-CONTAINING PROTEIN"/>
    <property type="match status" value="1"/>
</dbReference>